<dbReference type="RefSeq" id="XP_045094527.1">
    <property type="nucleotide sequence ID" value="XM_045236472.1"/>
</dbReference>
<accession>A8XD03</accession>
<dbReference type="CTD" id="8577199"/>
<organism evidence="2 3">
    <name type="scientific">Caenorhabditis briggsae</name>
    <dbReference type="NCBI Taxonomy" id="6238"/>
    <lineage>
        <taxon>Eukaryota</taxon>
        <taxon>Metazoa</taxon>
        <taxon>Ecdysozoa</taxon>
        <taxon>Nematoda</taxon>
        <taxon>Chromadorea</taxon>
        <taxon>Rhabditida</taxon>
        <taxon>Rhabditina</taxon>
        <taxon>Rhabditomorpha</taxon>
        <taxon>Rhabditoidea</taxon>
        <taxon>Rhabditidae</taxon>
        <taxon>Peloderinae</taxon>
        <taxon>Caenorhabditis</taxon>
    </lineage>
</organism>
<feature type="transmembrane region" description="Helical" evidence="1">
    <location>
        <begin position="132"/>
        <end position="154"/>
    </location>
</feature>
<dbReference type="InParanoid" id="A8XD03"/>
<evidence type="ECO:0000313" key="2">
    <source>
        <dbReference type="EMBL" id="CAP30521.2"/>
    </source>
</evidence>
<evidence type="ECO:0000313" key="3">
    <source>
        <dbReference type="Proteomes" id="UP000008549"/>
    </source>
</evidence>
<sequence length="244" mass="27520">MVAFGMVPVLTQKIGAPLSLGINAILLQLVCHKSPKEIGMYKYLLCYISVFETAFAFLNVLIQPDFFSHSTVFLVVVRTDRMNLPLWFIYIADALFCGMFGMSMALFALHFIYRYLVITGNPYVKTFSCSKIFFWLVCPLLYGTLWITVVLITLNPNKSSNILLSDHFLSGKDLVIEEITYVGPNYYITDNGDESLNWRGIIGTNGSWSLCIFSDSVTTSKRKSAQKKLKRIKSVTANIANVEN</sequence>
<protein>
    <submittedName>
        <fullName evidence="2">Protein CBG11443</fullName>
    </submittedName>
</protein>
<reference evidence="2 3" key="1">
    <citation type="journal article" date="2003" name="PLoS Biol.">
        <title>The genome sequence of Caenorhabditis briggsae: a platform for comparative genomics.</title>
        <authorList>
            <person name="Stein L.D."/>
            <person name="Bao Z."/>
            <person name="Blasiar D."/>
            <person name="Blumenthal T."/>
            <person name="Brent M.R."/>
            <person name="Chen N."/>
            <person name="Chinwalla A."/>
            <person name="Clarke L."/>
            <person name="Clee C."/>
            <person name="Coghlan A."/>
            <person name="Coulson A."/>
            <person name="D'Eustachio P."/>
            <person name="Fitch D.H."/>
            <person name="Fulton L.A."/>
            <person name="Fulton R.E."/>
            <person name="Griffiths-Jones S."/>
            <person name="Harris T.W."/>
            <person name="Hillier L.W."/>
            <person name="Kamath R."/>
            <person name="Kuwabara P.E."/>
            <person name="Mardis E.R."/>
            <person name="Marra M.A."/>
            <person name="Miner T.L."/>
            <person name="Minx P."/>
            <person name="Mullikin J.C."/>
            <person name="Plumb R.W."/>
            <person name="Rogers J."/>
            <person name="Schein J.E."/>
            <person name="Sohrmann M."/>
            <person name="Spieth J."/>
            <person name="Stajich J.E."/>
            <person name="Wei C."/>
            <person name="Willey D."/>
            <person name="Wilson R.K."/>
            <person name="Durbin R."/>
            <person name="Waterston R.H."/>
        </authorList>
    </citation>
    <scope>NUCLEOTIDE SEQUENCE [LARGE SCALE GENOMIC DNA]</scope>
    <source>
        <strain evidence="2 3">AF16</strain>
    </source>
</reference>
<dbReference type="GO" id="GO:0005886">
    <property type="term" value="C:plasma membrane"/>
    <property type="evidence" value="ECO:0000318"/>
    <property type="project" value="GO_Central"/>
</dbReference>
<dbReference type="PANTHER" id="PTHR22943:SF65">
    <property type="entry name" value="SEVEN TM RECEPTOR"/>
    <property type="match status" value="1"/>
</dbReference>
<dbReference type="GO" id="GO:0038022">
    <property type="term" value="F:G protein-coupled olfactory receptor activity"/>
    <property type="evidence" value="ECO:0000318"/>
    <property type="project" value="GO_Central"/>
</dbReference>
<dbReference type="HOGENOM" id="CLU_036335_2_4_1"/>
<reference evidence="2 3" key="2">
    <citation type="journal article" date="2011" name="PLoS Genet.">
        <title>Caenorhabditis briggsae recombinant inbred line genotypes reveal inter-strain incompatibility and the evolution of recombination.</title>
        <authorList>
            <person name="Ross J.A."/>
            <person name="Koboldt D.C."/>
            <person name="Staisch J.E."/>
            <person name="Chamberlin H.M."/>
            <person name="Gupta B.P."/>
            <person name="Miller R.D."/>
            <person name="Baird S.E."/>
            <person name="Haag E.S."/>
        </authorList>
    </citation>
    <scope>NUCLEOTIDE SEQUENCE [LARGE SCALE GENOMIC DNA]</scope>
    <source>
        <strain evidence="2 3">AF16</strain>
    </source>
</reference>
<dbReference type="EMBL" id="HE600908">
    <property type="protein sequence ID" value="CAP30521.2"/>
    <property type="molecule type" value="Genomic_DNA"/>
</dbReference>
<keyword evidence="1" id="KW-1133">Transmembrane helix</keyword>
<keyword evidence="1" id="KW-0472">Membrane</keyword>
<evidence type="ECO:0000313" key="4">
    <source>
        <dbReference type="WormBase" id="CBG11443"/>
    </source>
</evidence>
<dbReference type="GO" id="GO:0042048">
    <property type="term" value="P:olfactory behavior"/>
    <property type="evidence" value="ECO:0000318"/>
    <property type="project" value="GO_Central"/>
</dbReference>
<dbReference type="InterPro" id="IPR019428">
    <property type="entry name" value="7TM_GPCR_serpentine_rcpt_Str"/>
</dbReference>
<dbReference type="KEGG" id="cbr:CBG_11443"/>
<feature type="transmembrane region" description="Helical" evidence="1">
    <location>
        <begin position="43"/>
        <end position="62"/>
    </location>
</feature>
<dbReference type="PANTHER" id="PTHR22943">
    <property type="entry name" value="7-TRANSMEMBRANE DOMAIN RECEPTOR C.ELEGANS"/>
    <property type="match status" value="1"/>
</dbReference>
<dbReference type="FunCoup" id="A8XD03">
    <property type="interactions" value="73"/>
</dbReference>
<dbReference type="GeneID" id="8577199"/>
<dbReference type="eggNOG" id="ENOG502TFPH">
    <property type="taxonomic scope" value="Eukaryota"/>
</dbReference>
<evidence type="ECO:0000256" key="1">
    <source>
        <dbReference type="SAM" id="Phobius"/>
    </source>
</evidence>
<dbReference type="SUPFAM" id="SSF81321">
    <property type="entry name" value="Family A G protein-coupled receptor-like"/>
    <property type="match status" value="1"/>
</dbReference>
<dbReference type="Proteomes" id="UP000008549">
    <property type="component" value="Unassembled WGS sequence"/>
</dbReference>
<dbReference type="Pfam" id="PF10326">
    <property type="entry name" value="7TM_GPCR_Str"/>
    <property type="match status" value="1"/>
</dbReference>
<name>A8XD03_CAEBR</name>
<feature type="transmembrane region" description="Helical" evidence="1">
    <location>
        <begin position="14"/>
        <end position="31"/>
    </location>
</feature>
<dbReference type="WormBase" id="CBG11443">
    <property type="protein sequence ID" value="CBP32137"/>
    <property type="gene ID" value="WBGene00032557"/>
</dbReference>
<proteinExistence type="predicted"/>
<dbReference type="AlphaFoldDB" id="A8XD03"/>
<keyword evidence="1" id="KW-0812">Transmembrane</keyword>
<gene>
    <name evidence="2 4" type="ORF">CBG11443</name>
    <name evidence="2" type="ORF">CBG_11443</name>
</gene>
<keyword evidence="3" id="KW-1185">Reference proteome</keyword>
<dbReference type="GO" id="GO:0007186">
    <property type="term" value="P:G protein-coupled receptor signaling pathway"/>
    <property type="evidence" value="ECO:0000318"/>
    <property type="project" value="GO_Central"/>
</dbReference>
<feature type="transmembrane region" description="Helical" evidence="1">
    <location>
        <begin position="87"/>
        <end position="112"/>
    </location>
</feature>